<dbReference type="EMBL" id="MFKI01000022">
    <property type="protein sequence ID" value="OGG38872.1"/>
    <property type="molecule type" value="Genomic_DNA"/>
</dbReference>
<name>A0A1F6BQ40_9BACT</name>
<evidence type="ECO:0000256" key="1">
    <source>
        <dbReference type="SAM" id="Phobius"/>
    </source>
</evidence>
<evidence type="ECO:0008006" key="4">
    <source>
        <dbReference type="Google" id="ProtNLM"/>
    </source>
</evidence>
<keyword evidence="1" id="KW-0812">Transmembrane</keyword>
<dbReference type="AlphaFoldDB" id="A0A1F6BQ40"/>
<comment type="caution">
    <text evidence="2">The sequence shown here is derived from an EMBL/GenBank/DDBJ whole genome shotgun (WGS) entry which is preliminary data.</text>
</comment>
<gene>
    <name evidence="2" type="ORF">A2127_01985</name>
</gene>
<protein>
    <recommendedName>
        <fullName evidence="4">3D domain-containing protein</fullName>
    </recommendedName>
</protein>
<evidence type="ECO:0000313" key="2">
    <source>
        <dbReference type="EMBL" id="OGG38872.1"/>
    </source>
</evidence>
<reference evidence="2 3" key="1">
    <citation type="journal article" date="2016" name="Nat. Commun.">
        <title>Thousands of microbial genomes shed light on interconnected biogeochemical processes in an aquifer system.</title>
        <authorList>
            <person name="Anantharaman K."/>
            <person name="Brown C.T."/>
            <person name="Hug L.A."/>
            <person name="Sharon I."/>
            <person name="Castelle C.J."/>
            <person name="Probst A.J."/>
            <person name="Thomas B.C."/>
            <person name="Singh A."/>
            <person name="Wilkins M.J."/>
            <person name="Karaoz U."/>
            <person name="Brodie E.L."/>
            <person name="Williams K.H."/>
            <person name="Hubbard S.S."/>
            <person name="Banfield J.F."/>
        </authorList>
    </citation>
    <scope>NUCLEOTIDE SEQUENCE [LARGE SCALE GENOMIC DNA]</scope>
</reference>
<proteinExistence type="predicted"/>
<evidence type="ECO:0000313" key="3">
    <source>
        <dbReference type="Proteomes" id="UP000179324"/>
    </source>
</evidence>
<dbReference type="Proteomes" id="UP000179324">
    <property type="component" value="Unassembled WGS sequence"/>
</dbReference>
<keyword evidence="1" id="KW-0472">Membrane</keyword>
<accession>A0A1F6BQ40</accession>
<feature type="transmembrane region" description="Helical" evidence="1">
    <location>
        <begin position="26"/>
        <end position="48"/>
    </location>
</feature>
<dbReference type="CDD" id="cd22784">
    <property type="entry name" value="DPBB_MltA_YuiC-like"/>
    <property type="match status" value="1"/>
</dbReference>
<organism evidence="2 3">
    <name type="scientific">Candidatus Jorgensenbacteria bacterium GWC1_48_12</name>
    <dbReference type="NCBI Taxonomy" id="1798469"/>
    <lineage>
        <taxon>Bacteria</taxon>
        <taxon>Candidatus Joergenseniibacteriota</taxon>
    </lineage>
</organism>
<sequence>MKRAIFFGIKDSAWARKALLFIERRIITGFISVMLVAIGVVTPIRGLFPTKAVADDRPPYRTTEAILTAYSSSSDETDDTPFTTASGGSVRDGIVANNCLSYGTEIQIPELFGDKTFIVEDRKHSRYSCSWVDVWYPSKEEAKEFGISRRVEVRIFD</sequence>
<keyword evidence="1" id="KW-1133">Transmembrane helix</keyword>